<dbReference type="Proteomes" id="UP000236416">
    <property type="component" value="Unassembled WGS sequence"/>
</dbReference>
<evidence type="ECO:0000313" key="2">
    <source>
        <dbReference type="Proteomes" id="UP000236416"/>
    </source>
</evidence>
<evidence type="ECO:0000313" key="1">
    <source>
        <dbReference type="EMBL" id="POB00342.1"/>
    </source>
</evidence>
<keyword evidence="2" id="KW-1185">Reference proteome</keyword>
<dbReference type="EMBL" id="PPTF01000008">
    <property type="protein sequence ID" value="POB00342.1"/>
    <property type="molecule type" value="Genomic_DNA"/>
</dbReference>
<accession>A0A2K4MTA3</accession>
<proteinExistence type="predicted"/>
<organism evidence="1 2">
    <name type="scientific">Chromobacterium sinusclupearum</name>
    <dbReference type="NCBI Taxonomy" id="2077146"/>
    <lineage>
        <taxon>Bacteria</taxon>
        <taxon>Pseudomonadati</taxon>
        <taxon>Pseudomonadota</taxon>
        <taxon>Betaproteobacteria</taxon>
        <taxon>Neisseriales</taxon>
        <taxon>Chromobacteriaceae</taxon>
        <taxon>Chromobacterium</taxon>
    </lineage>
</organism>
<reference evidence="1 2" key="1">
    <citation type="submission" date="2018-01" db="EMBL/GenBank/DDBJ databases">
        <title>Genomic Sequence of Chromobacterium MWU13-2610 from wild cranberry bogs within the Cape Cod National Seashore.</title>
        <authorList>
            <person name="O'Hara-Hanley K."/>
            <person name="Soby S."/>
            <person name="Harrison A."/>
        </authorList>
    </citation>
    <scope>NUCLEOTIDE SEQUENCE [LARGE SCALE GENOMIC DNA]</scope>
    <source>
        <strain evidence="1 2">MWU13-2610</strain>
    </source>
</reference>
<gene>
    <name evidence="1" type="ORF">C2134_01725</name>
</gene>
<sequence length="190" mass="19174">MLYSRSGISALLDGFITGNLKYNGSNFSSSGLDYNMYSGILSVGVNGSFTANQLTVTSSYANGDKSTTSAPSLPGSGQAASLSAIAGNLAGNSYVPRSGMDGIIVNVANNGQISGQSTISGSGCRFNGTITPDAKLNLYTVSLTFLNNNCALGAGTSVNGAAMLDTQTGRLLGAATTGQSGQGIMFDLHK</sequence>
<protein>
    <recommendedName>
        <fullName evidence="3">Transferrin-binding protein B C-lobe/N-lobe beta barrel domain-containing protein</fullName>
    </recommendedName>
</protein>
<dbReference type="AlphaFoldDB" id="A0A2K4MTA3"/>
<name>A0A2K4MTA3_9NEIS</name>
<evidence type="ECO:0008006" key="3">
    <source>
        <dbReference type="Google" id="ProtNLM"/>
    </source>
</evidence>
<comment type="caution">
    <text evidence="1">The sequence shown here is derived from an EMBL/GenBank/DDBJ whole genome shotgun (WGS) entry which is preliminary data.</text>
</comment>